<feature type="compositionally biased region" description="Low complexity" evidence="1">
    <location>
        <begin position="101"/>
        <end position="111"/>
    </location>
</feature>
<organism evidence="2">
    <name type="scientific">Zea mays</name>
    <name type="common">Maize</name>
    <dbReference type="NCBI Taxonomy" id="4577"/>
    <lineage>
        <taxon>Eukaryota</taxon>
        <taxon>Viridiplantae</taxon>
        <taxon>Streptophyta</taxon>
        <taxon>Embryophyta</taxon>
        <taxon>Tracheophyta</taxon>
        <taxon>Spermatophyta</taxon>
        <taxon>Magnoliopsida</taxon>
        <taxon>Liliopsida</taxon>
        <taxon>Poales</taxon>
        <taxon>Poaceae</taxon>
        <taxon>PACMAD clade</taxon>
        <taxon>Panicoideae</taxon>
        <taxon>Andropogonodae</taxon>
        <taxon>Andropogoneae</taxon>
        <taxon>Tripsacinae</taxon>
        <taxon>Zea</taxon>
    </lineage>
</organism>
<proteinExistence type="evidence at transcript level"/>
<evidence type="ECO:0000313" key="2">
    <source>
        <dbReference type="EMBL" id="ACN26928.1"/>
    </source>
</evidence>
<protein>
    <submittedName>
        <fullName evidence="2">Uncharacterized protein</fullName>
    </submittedName>
</protein>
<reference evidence="2" key="2">
    <citation type="submission" date="2012-06" db="EMBL/GenBank/DDBJ databases">
        <authorList>
            <person name="Yu Y."/>
            <person name="Currie J."/>
            <person name="Lomeli R."/>
            <person name="Angelova A."/>
            <person name="Collura K."/>
            <person name="Wissotski M."/>
            <person name="Campos D."/>
            <person name="Kudrna D."/>
            <person name="Golser W."/>
            <person name="Ashely E."/>
            <person name="Descour A."/>
            <person name="Fernandes J."/>
            <person name="Soderlund C."/>
            <person name="Walbot V."/>
        </authorList>
    </citation>
    <scope>NUCLEOTIDE SEQUENCE</scope>
    <source>
        <strain evidence="2">B73</strain>
    </source>
</reference>
<reference evidence="2" key="1">
    <citation type="journal article" date="2009" name="PLoS Genet.">
        <title>Sequencing, mapping, and analysis of 27,455 maize full-length cDNAs.</title>
        <authorList>
            <person name="Soderlund C."/>
            <person name="Descour A."/>
            <person name="Kudrna D."/>
            <person name="Bomhoff M."/>
            <person name="Boyd L."/>
            <person name="Currie J."/>
            <person name="Angelova A."/>
            <person name="Collura K."/>
            <person name="Wissotski M."/>
            <person name="Ashley E."/>
            <person name="Morrow D."/>
            <person name="Fernandes J."/>
            <person name="Walbot V."/>
            <person name="Yu Y."/>
        </authorList>
    </citation>
    <scope>NUCLEOTIDE SEQUENCE</scope>
    <source>
        <strain evidence="2">B73</strain>
    </source>
</reference>
<feature type="region of interest" description="Disordered" evidence="1">
    <location>
        <begin position="43"/>
        <end position="111"/>
    </location>
</feature>
<evidence type="ECO:0000256" key="1">
    <source>
        <dbReference type="SAM" id="MobiDB-lite"/>
    </source>
</evidence>
<dbReference type="AlphaFoldDB" id="C0HIS5"/>
<feature type="compositionally biased region" description="Basic residues" evidence="1">
    <location>
        <begin position="51"/>
        <end position="69"/>
    </location>
</feature>
<dbReference type="EMBL" id="BT062231">
    <property type="protein sequence ID" value="ACN26928.1"/>
    <property type="molecule type" value="mRNA"/>
</dbReference>
<accession>C0HIS5</accession>
<sequence length="111" mass="12446">MQTQTSPHARYHPAGSSVTSVCMRRLQFSRATDWSKLELAAVRSGQLASHVKGRRRRRRTCTSTRRARSWRSAGGGGAPPRRRRRRAPARPCTARTRRTCGRSTAAWSPAC</sequence>
<name>C0HIS5_MAIZE</name>